<reference evidence="2" key="1">
    <citation type="submission" date="2021-11" db="EMBL/GenBank/DDBJ databases">
        <title>Australian commercial rhizobial inoculants.</title>
        <authorList>
            <person name="Kohlmeier M.G."/>
            <person name="O'Hara G.W."/>
            <person name="Colombi E."/>
            <person name="Ramsay J.P."/>
            <person name="Terpolilli J."/>
        </authorList>
    </citation>
    <scope>NUCLEOTIDE SEQUENCE</scope>
    <source>
        <strain evidence="2">CC829</strain>
    </source>
</reference>
<evidence type="ECO:0000313" key="2">
    <source>
        <dbReference type="EMBL" id="UFW82883.1"/>
    </source>
</evidence>
<keyword evidence="1" id="KW-1133">Transmembrane helix</keyword>
<evidence type="ECO:0000256" key="1">
    <source>
        <dbReference type="SAM" id="Phobius"/>
    </source>
</evidence>
<keyword evidence="3" id="KW-1185">Reference proteome</keyword>
<accession>A0ABY3QAR4</accession>
<evidence type="ECO:0000313" key="3">
    <source>
        <dbReference type="Proteomes" id="UP001430990"/>
    </source>
</evidence>
<proteinExistence type="predicted"/>
<dbReference type="Proteomes" id="UP001430990">
    <property type="component" value="Chromosome"/>
</dbReference>
<gene>
    <name evidence="2" type="ORF">BjapCC829_23120</name>
</gene>
<dbReference type="EMBL" id="CP088100">
    <property type="protein sequence ID" value="UFW82883.1"/>
    <property type="molecule type" value="Genomic_DNA"/>
</dbReference>
<keyword evidence="1" id="KW-0472">Membrane</keyword>
<keyword evidence="1" id="KW-0812">Transmembrane</keyword>
<feature type="transmembrane region" description="Helical" evidence="1">
    <location>
        <begin position="90"/>
        <end position="112"/>
    </location>
</feature>
<name>A0ABY3QAR4_9BRAD</name>
<feature type="transmembrane region" description="Helical" evidence="1">
    <location>
        <begin position="6"/>
        <end position="28"/>
    </location>
</feature>
<dbReference type="RefSeq" id="WP_231141950.1">
    <property type="nucleotide sequence ID" value="NZ_CP088100.1"/>
</dbReference>
<protein>
    <submittedName>
        <fullName evidence="2">Uncharacterized protein</fullName>
    </submittedName>
</protein>
<organism evidence="2 3">
    <name type="scientific">Bradyrhizobium barranii</name>
    <dbReference type="NCBI Taxonomy" id="2992140"/>
    <lineage>
        <taxon>Bacteria</taxon>
        <taxon>Pseudomonadati</taxon>
        <taxon>Pseudomonadota</taxon>
        <taxon>Alphaproteobacteria</taxon>
        <taxon>Hyphomicrobiales</taxon>
        <taxon>Nitrobacteraceae</taxon>
        <taxon>Bradyrhizobium</taxon>
    </lineage>
</organism>
<sequence>MKSISQLLPVLGGIVELVGFVILALELLRTNKSFLKYTGRLEGDVPTFGSLRIFDGPDGRGELSGGTIGETSPAAKELANEIRSGKHATYVGLGFTAIGAVLQIAGATIAYYCQ</sequence>